<name>A0A975PGV1_9BACT</name>
<gene>
    <name evidence="1" type="ORF">KBB96_07055</name>
</gene>
<reference evidence="1" key="1">
    <citation type="submission" date="2021-04" db="EMBL/GenBank/DDBJ databases">
        <title>Luteolibacter sp. 32A isolated from the skin of an Anderson's salamander (Ambystoma andersonii).</title>
        <authorList>
            <person name="Spergser J."/>
            <person name="Busse H.-J."/>
        </authorList>
    </citation>
    <scope>NUCLEOTIDE SEQUENCE</scope>
    <source>
        <strain evidence="1">32A</strain>
    </source>
</reference>
<sequence>MHLERCQEQSQRTLDQFYEEFLRADHSPSREGARTMLGLIHRLRALNDPRRVHGRTSHFMLCLLATDHSLAPPHVTIHVNNGNGFRIDYLMPAHTAPWPGARVTAEAWTEDEALGMVLEAMDLSGGWSF</sequence>
<keyword evidence="2" id="KW-1185">Reference proteome</keyword>
<dbReference type="Proteomes" id="UP000676169">
    <property type="component" value="Chromosome"/>
</dbReference>
<evidence type="ECO:0000313" key="2">
    <source>
        <dbReference type="Proteomes" id="UP000676169"/>
    </source>
</evidence>
<protein>
    <submittedName>
        <fullName evidence="1">Uncharacterized protein</fullName>
    </submittedName>
</protein>
<dbReference type="EMBL" id="CP073100">
    <property type="protein sequence ID" value="QUE52646.1"/>
    <property type="molecule type" value="Genomic_DNA"/>
</dbReference>
<dbReference type="RefSeq" id="WP_211633899.1">
    <property type="nucleotide sequence ID" value="NZ_CP073100.1"/>
</dbReference>
<proteinExistence type="predicted"/>
<organism evidence="1 2">
    <name type="scientific">Luteolibacter ambystomatis</name>
    <dbReference type="NCBI Taxonomy" id="2824561"/>
    <lineage>
        <taxon>Bacteria</taxon>
        <taxon>Pseudomonadati</taxon>
        <taxon>Verrucomicrobiota</taxon>
        <taxon>Verrucomicrobiia</taxon>
        <taxon>Verrucomicrobiales</taxon>
        <taxon>Verrucomicrobiaceae</taxon>
        <taxon>Luteolibacter</taxon>
    </lineage>
</organism>
<accession>A0A975PGV1</accession>
<dbReference type="KEGG" id="lamb:KBB96_07055"/>
<dbReference type="AlphaFoldDB" id="A0A975PGV1"/>
<evidence type="ECO:0000313" key="1">
    <source>
        <dbReference type="EMBL" id="QUE52646.1"/>
    </source>
</evidence>